<evidence type="ECO:0000256" key="6">
    <source>
        <dbReference type="SAM" id="MobiDB-lite"/>
    </source>
</evidence>
<evidence type="ECO:0000256" key="4">
    <source>
        <dbReference type="ARBA" id="ARBA00022833"/>
    </source>
</evidence>
<keyword evidence="5" id="KW-0560">Oxidoreductase</keyword>
<feature type="domain" description="Enoyl reductase (ER)" evidence="7">
    <location>
        <begin position="47"/>
        <end position="370"/>
    </location>
</feature>
<evidence type="ECO:0000256" key="5">
    <source>
        <dbReference type="ARBA" id="ARBA00023002"/>
    </source>
</evidence>
<comment type="similarity">
    <text evidence="2">Belongs to the zinc-containing alcohol dehydrogenase family.</text>
</comment>
<feature type="region of interest" description="Disordered" evidence="6">
    <location>
        <begin position="393"/>
        <end position="433"/>
    </location>
</feature>
<dbReference type="RefSeq" id="WP_141862716.1">
    <property type="nucleotide sequence ID" value="NZ_VFMM01000004.1"/>
</dbReference>
<dbReference type="GO" id="GO:0046872">
    <property type="term" value="F:metal ion binding"/>
    <property type="evidence" value="ECO:0007669"/>
    <property type="project" value="UniProtKB-KW"/>
</dbReference>
<dbReference type="InterPro" id="IPR013149">
    <property type="entry name" value="ADH-like_C"/>
</dbReference>
<name>A0A542DAR8_9ACTN</name>
<evidence type="ECO:0000256" key="1">
    <source>
        <dbReference type="ARBA" id="ARBA00001947"/>
    </source>
</evidence>
<dbReference type="SUPFAM" id="SSF55347">
    <property type="entry name" value="Glyceraldehyde-3-phosphate dehydrogenase-like, C-terminal domain"/>
    <property type="match status" value="1"/>
</dbReference>
<proteinExistence type="inferred from homology"/>
<comment type="cofactor">
    <cofactor evidence="1">
        <name>Zn(2+)</name>
        <dbReference type="ChEBI" id="CHEBI:29105"/>
    </cofactor>
</comment>
<dbReference type="CDD" id="cd08255">
    <property type="entry name" value="2-desacetyl-2-hydroxyethyl_bacteriochlorophyllide_like"/>
    <property type="match status" value="1"/>
</dbReference>
<sequence length="753" mass="79978">MKQVAQNYKSGELAVLDVPPPGCAPGGVLVRSLYSLISTGTELMKVGEAKLSLVGKAKARPDQVRKVLDTVAQQGVMSTYKKVMNKLDSYTPLGYSLCGVVVEVGAGAEEFSVGQLVAAAGNEYALHAEYNWVPLNLCVPVPDGVPAEQAAFSTVGAIAMQGVRQAEVQLGDTAVVIGLGLVGQLVVRLLVAAGVRVWGIDTVADRCRMAEKAGALACSSPDDIDALERSLLQASNGLGADHILLAAGGHSNGPVETAARLARDRARVVDIGKTKLDLPWNAYYDKELDVRFSRSYGPGRYDDRYELQGIDYPAGYVRWTERRNLACFVDLIAREQIDVGSLIANTFPIADATDVYQKLSTGTYPGVGFLFEYPKEEEGAALRAADVGVESAAGAVGADERPGAAAGPEATPDLRDSAGLTNSRRREPAGRPAPAGVVRVGFVGAGNYASSMLLPQLQKDERAVLGRVATNKSLSAANAQRRFGFEAVSTNADEVLADESLDAVFVVTRHSSHAELACRALETGKAVFVEKPLALTDDELDRIVATVDATGNDRLMVGFNRRFAPLLTDLKHRFGTPGGNSSVRYLVNAGKLDSTSWYLDAGKEGSRFAGEGGHFIDTLTWWLNSLPTEVYAVPGPDTGDVLVTLRFANGSVGTIAYVGGGNARFPKETIDITGGGRNARFDNFQAASVWTGRKPATRKSRSTDKGQRTELERFVAAVKSGGPMPIPFEQLVATTRATIAVDRSLASGKPEVV</sequence>
<dbReference type="Proteomes" id="UP000316298">
    <property type="component" value="Unassembled WGS sequence"/>
</dbReference>
<dbReference type="SUPFAM" id="SSF51735">
    <property type="entry name" value="NAD(P)-binding Rossmann-fold domains"/>
    <property type="match status" value="2"/>
</dbReference>
<dbReference type="Gene3D" id="3.40.50.720">
    <property type="entry name" value="NAD(P)-binding Rossmann-like Domain"/>
    <property type="match status" value="2"/>
</dbReference>
<dbReference type="SUPFAM" id="SSF50129">
    <property type="entry name" value="GroES-like"/>
    <property type="match status" value="1"/>
</dbReference>
<dbReference type="AlphaFoldDB" id="A0A542DAR8"/>
<dbReference type="InterPro" id="IPR011032">
    <property type="entry name" value="GroES-like_sf"/>
</dbReference>
<dbReference type="GO" id="GO:0016491">
    <property type="term" value="F:oxidoreductase activity"/>
    <property type="evidence" value="ECO:0007669"/>
    <property type="project" value="UniProtKB-KW"/>
</dbReference>
<comment type="caution">
    <text evidence="8">The sequence shown here is derived from an EMBL/GenBank/DDBJ whole genome shotgun (WGS) entry which is preliminary data.</text>
</comment>
<dbReference type="Pfam" id="PF00107">
    <property type="entry name" value="ADH_zinc_N"/>
    <property type="match status" value="1"/>
</dbReference>
<gene>
    <name evidence="8" type="ORF">FB475_7165</name>
</gene>
<evidence type="ECO:0000259" key="7">
    <source>
        <dbReference type="SMART" id="SM00829"/>
    </source>
</evidence>
<reference evidence="8 9" key="1">
    <citation type="submission" date="2019-06" db="EMBL/GenBank/DDBJ databases">
        <title>Sequencing the genomes of 1000 actinobacteria strains.</title>
        <authorList>
            <person name="Klenk H.-P."/>
        </authorList>
    </citation>
    <scope>NUCLEOTIDE SEQUENCE [LARGE SCALE GENOMIC DNA]</scope>
    <source>
        <strain evidence="8 9">DSM 17305</strain>
    </source>
</reference>
<dbReference type="Pfam" id="PF01408">
    <property type="entry name" value="GFO_IDH_MocA"/>
    <property type="match status" value="1"/>
</dbReference>
<dbReference type="SMART" id="SM00829">
    <property type="entry name" value="PKS_ER"/>
    <property type="match status" value="1"/>
</dbReference>
<protein>
    <submittedName>
        <fullName evidence="8">Putative dehydrogenase</fullName>
    </submittedName>
</protein>
<dbReference type="PANTHER" id="PTHR43350">
    <property type="entry name" value="NAD-DEPENDENT ALCOHOL DEHYDROGENASE"/>
    <property type="match status" value="1"/>
</dbReference>
<dbReference type="GO" id="GO:0000166">
    <property type="term" value="F:nucleotide binding"/>
    <property type="evidence" value="ECO:0007669"/>
    <property type="project" value="InterPro"/>
</dbReference>
<accession>A0A542DAR8</accession>
<evidence type="ECO:0000313" key="9">
    <source>
        <dbReference type="Proteomes" id="UP000316298"/>
    </source>
</evidence>
<dbReference type="OrthoDB" id="256869at2"/>
<dbReference type="InterPro" id="IPR000683">
    <property type="entry name" value="Gfo/Idh/MocA-like_OxRdtase_N"/>
</dbReference>
<dbReference type="InterPro" id="IPR020843">
    <property type="entry name" value="ER"/>
</dbReference>
<dbReference type="Gene3D" id="3.30.360.10">
    <property type="entry name" value="Dihydrodipicolinate Reductase, domain 2"/>
    <property type="match status" value="1"/>
</dbReference>
<dbReference type="Gene3D" id="3.90.180.10">
    <property type="entry name" value="Medium-chain alcohol dehydrogenases, catalytic domain"/>
    <property type="match status" value="1"/>
</dbReference>
<evidence type="ECO:0000313" key="8">
    <source>
        <dbReference type="EMBL" id="TQJ00172.1"/>
    </source>
</evidence>
<dbReference type="PANTHER" id="PTHR43350:SF19">
    <property type="entry name" value="D-GULOSIDE 3-DEHYDROGENASE"/>
    <property type="match status" value="1"/>
</dbReference>
<keyword evidence="9" id="KW-1185">Reference proteome</keyword>
<dbReference type="InterPro" id="IPR036291">
    <property type="entry name" value="NAD(P)-bd_dom_sf"/>
</dbReference>
<organism evidence="8 9">
    <name type="scientific">Kribbella jejuensis</name>
    <dbReference type="NCBI Taxonomy" id="236068"/>
    <lineage>
        <taxon>Bacteria</taxon>
        <taxon>Bacillati</taxon>
        <taxon>Actinomycetota</taxon>
        <taxon>Actinomycetes</taxon>
        <taxon>Propionibacteriales</taxon>
        <taxon>Kribbellaceae</taxon>
        <taxon>Kribbella</taxon>
    </lineage>
</organism>
<evidence type="ECO:0000256" key="3">
    <source>
        <dbReference type="ARBA" id="ARBA00022723"/>
    </source>
</evidence>
<keyword evidence="3" id="KW-0479">Metal-binding</keyword>
<keyword evidence="4" id="KW-0862">Zinc</keyword>
<dbReference type="EMBL" id="VFMM01000004">
    <property type="protein sequence ID" value="TQJ00172.1"/>
    <property type="molecule type" value="Genomic_DNA"/>
</dbReference>
<evidence type="ECO:0000256" key="2">
    <source>
        <dbReference type="ARBA" id="ARBA00008072"/>
    </source>
</evidence>